<comment type="subcellular location">
    <subcellularLocation>
        <location evidence="1">Nucleus</location>
    </subcellularLocation>
</comment>
<feature type="domain" description="Myb-like" evidence="7">
    <location>
        <begin position="66"/>
        <end position="116"/>
    </location>
</feature>
<dbReference type="InterPro" id="IPR009057">
    <property type="entry name" value="Homeodomain-like_sf"/>
</dbReference>
<organism evidence="9 10">
    <name type="scientific">Corymbia citriodora subsp. variegata</name>
    <dbReference type="NCBI Taxonomy" id="360336"/>
    <lineage>
        <taxon>Eukaryota</taxon>
        <taxon>Viridiplantae</taxon>
        <taxon>Streptophyta</taxon>
        <taxon>Embryophyta</taxon>
        <taxon>Tracheophyta</taxon>
        <taxon>Spermatophyta</taxon>
        <taxon>Magnoliopsida</taxon>
        <taxon>eudicotyledons</taxon>
        <taxon>Gunneridae</taxon>
        <taxon>Pentapetalae</taxon>
        <taxon>rosids</taxon>
        <taxon>malvids</taxon>
        <taxon>Myrtales</taxon>
        <taxon>Myrtaceae</taxon>
        <taxon>Myrtoideae</taxon>
        <taxon>Eucalypteae</taxon>
        <taxon>Corymbia</taxon>
    </lineage>
</organism>
<feature type="domain" description="HTH myb-type" evidence="8">
    <location>
        <begin position="66"/>
        <end position="120"/>
    </location>
</feature>
<dbReference type="InterPro" id="IPR051953">
    <property type="entry name" value="Plant_SW-associated_TFs"/>
</dbReference>
<dbReference type="AlphaFoldDB" id="A0A8T0CPN1"/>
<comment type="caution">
    <text evidence="9">The sequence shown here is derived from an EMBL/GenBank/DDBJ whole genome shotgun (WGS) entry which is preliminary data.</text>
</comment>
<keyword evidence="5" id="KW-0804">Transcription</keyword>
<dbReference type="Pfam" id="PF00249">
    <property type="entry name" value="Myb_DNA-binding"/>
    <property type="match status" value="2"/>
</dbReference>
<feature type="domain" description="HTH myb-type" evidence="8">
    <location>
        <begin position="13"/>
        <end position="65"/>
    </location>
</feature>
<dbReference type="InterPro" id="IPR017930">
    <property type="entry name" value="Myb_dom"/>
</dbReference>
<dbReference type="Gene3D" id="1.10.10.60">
    <property type="entry name" value="Homeodomain-like"/>
    <property type="match status" value="2"/>
</dbReference>
<evidence type="ECO:0000256" key="1">
    <source>
        <dbReference type="ARBA" id="ARBA00004123"/>
    </source>
</evidence>
<name>A0A8T0CPN1_CORYI</name>
<sequence length="245" mass="28271">MVRHPFRHNKNSDTAVKKGTWSAEEDQKLIAYIRRYGIWNWTHMPKPAGLARTGKSCRLRWMNYLRPNIRHGNITKEEEDLIIELHRLLGNKWAAIAVRLPERTDNEIKNYWNTRLKKHISNGKKLQIPTACHIKVTPNHSDNSSHQYASLPTIDAPKLEPDIVSQNQIPTMGANSLCTSYGVHRGDKSLENSWYSRCSVIGEEESSWEQFLAPRDFEIVENFCGKYMHSGATDPAFLCMQQELL</sequence>
<feature type="domain" description="Myb-like" evidence="7">
    <location>
        <begin position="13"/>
        <end position="65"/>
    </location>
</feature>
<dbReference type="PANTHER" id="PTHR47997:SF28">
    <property type="entry name" value="TRANSCRIPTION FACTOR MYB15-LIKE"/>
    <property type="match status" value="1"/>
</dbReference>
<dbReference type="SMART" id="SM00717">
    <property type="entry name" value="SANT"/>
    <property type="match status" value="2"/>
</dbReference>
<keyword evidence="10" id="KW-1185">Reference proteome</keyword>
<evidence type="ECO:0000256" key="3">
    <source>
        <dbReference type="ARBA" id="ARBA00023015"/>
    </source>
</evidence>
<keyword evidence="6" id="KW-0539">Nucleus</keyword>
<gene>
    <name evidence="9" type="ORF">BT93_L0466</name>
</gene>
<evidence type="ECO:0000256" key="2">
    <source>
        <dbReference type="ARBA" id="ARBA00022737"/>
    </source>
</evidence>
<keyword evidence="2" id="KW-0677">Repeat</keyword>
<dbReference type="GO" id="GO:0005634">
    <property type="term" value="C:nucleus"/>
    <property type="evidence" value="ECO:0007669"/>
    <property type="project" value="UniProtKB-SubCell"/>
</dbReference>
<evidence type="ECO:0000256" key="5">
    <source>
        <dbReference type="ARBA" id="ARBA00023163"/>
    </source>
</evidence>
<evidence type="ECO:0000259" key="7">
    <source>
        <dbReference type="PROSITE" id="PS50090"/>
    </source>
</evidence>
<proteinExistence type="predicted"/>
<dbReference type="PANTHER" id="PTHR47997">
    <property type="entry name" value="MYB DOMAIN PROTEIN 55"/>
    <property type="match status" value="1"/>
</dbReference>
<keyword evidence="4" id="KW-0238">DNA-binding</keyword>
<keyword evidence="3" id="KW-0805">Transcription regulation</keyword>
<dbReference type="Gramene" id="rna-gnl|WGS:JABURB|Cocit.L0466.1">
    <property type="protein sequence ID" value="cds-KAF7849621.1"/>
    <property type="gene ID" value="gene-BT93_L0466"/>
</dbReference>
<dbReference type="SUPFAM" id="SSF46689">
    <property type="entry name" value="Homeodomain-like"/>
    <property type="match status" value="1"/>
</dbReference>
<accession>A0A8T0CPN1</accession>
<dbReference type="CDD" id="cd00167">
    <property type="entry name" value="SANT"/>
    <property type="match status" value="2"/>
</dbReference>
<dbReference type="GO" id="GO:0003677">
    <property type="term" value="F:DNA binding"/>
    <property type="evidence" value="ECO:0007669"/>
    <property type="project" value="UniProtKB-KW"/>
</dbReference>
<reference evidence="9" key="1">
    <citation type="submission" date="2020-05" db="EMBL/GenBank/DDBJ databases">
        <title>WGS assembly of Corymbia citriodora subspecies variegata.</title>
        <authorList>
            <person name="Barry K."/>
            <person name="Hundley H."/>
            <person name="Shu S."/>
            <person name="Jenkins J."/>
            <person name="Grimwood J."/>
            <person name="Baten A."/>
        </authorList>
    </citation>
    <scope>NUCLEOTIDE SEQUENCE</scope>
    <source>
        <strain evidence="9">CV2-018</strain>
    </source>
</reference>
<dbReference type="InterPro" id="IPR001005">
    <property type="entry name" value="SANT/Myb"/>
</dbReference>
<evidence type="ECO:0000259" key="8">
    <source>
        <dbReference type="PROSITE" id="PS51294"/>
    </source>
</evidence>
<protein>
    <submittedName>
        <fullName evidence="9">Uncharacterized protein</fullName>
    </submittedName>
</protein>
<dbReference type="PROSITE" id="PS50090">
    <property type="entry name" value="MYB_LIKE"/>
    <property type="match status" value="2"/>
</dbReference>
<dbReference type="Proteomes" id="UP000806378">
    <property type="component" value="Unassembled WGS sequence"/>
</dbReference>
<dbReference type="OrthoDB" id="2143914at2759"/>
<evidence type="ECO:0000256" key="4">
    <source>
        <dbReference type="ARBA" id="ARBA00023125"/>
    </source>
</evidence>
<dbReference type="PROSITE" id="PS51294">
    <property type="entry name" value="HTH_MYB"/>
    <property type="match status" value="2"/>
</dbReference>
<dbReference type="FunFam" id="1.10.10.60:FF:000015">
    <property type="entry name" value="Transcription factor RAX3"/>
    <property type="match status" value="1"/>
</dbReference>
<evidence type="ECO:0000313" key="9">
    <source>
        <dbReference type="EMBL" id="KAF7849621.1"/>
    </source>
</evidence>
<evidence type="ECO:0000313" key="10">
    <source>
        <dbReference type="Proteomes" id="UP000806378"/>
    </source>
</evidence>
<evidence type="ECO:0000256" key="6">
    <source>
        <dbReference type="ARBA" id="ARBA00023242"/>
    </source>
</evidence>
<dbReference type="EMBL" id="MU089735">
    <property type="protein sequence ID" value="KAF7849621.1"/>
    <property type="molecule type" value="Genomic_DNA"/>
</dbReference>